<evidence type="ECO:0000256" key="1">
    <source>
        <dbReference type="SAM" id="MobiDB-lite"/>
    </source>
</evidence>
<dbReference type="SUPFAM" id="SSF50494">
    <property type="entry name" value="Trypsin-like serine proteases"/>
    <property type="match status" value="1"/>
</dbReference>
<feature type="compositionally biased region" description="Low complexity" evidence="1">
    <location>
        <begin position="11"/>
        <end position="24"/>
    </location>
</feature>
<dbReference type="Gene3D" id="2.40.10.10">
    <property type="entry name" value="Trypsin-like serine proteases"/>
    <property type="match status" value="1"/>
</dbReference>
<evidence type="ECO:0000313" key="3">
    <source>
        <dbReference type="Proteomes" id="UP000694920"/>
    </source>
</evidence>
<accession>A0AAJ7FP97</accession>
<sequence>MQLADDDENNGVHNTNITTTTTANSVRIDSDKSAENDSRNSSSSIAEVDDTTSRSLVNDGCTSALPTIKDAECSMKNLPKQSNNETRQIPNVPPPPSTDFPVTRPCTTPKPTTTTTPITVPTTTPSTTTTITMTTMRPTATTQKPTTTQKPATTTMKPIADKSPLLIENMSPLLGSYGDAAYPDKYSYHATLFFSDDKITGLFCLGAFVLYRTILTVAHCFYNNAYVLYKYVQISDGASNKNIKDISSAI</sequence>
<organism evidence="3 4">
    <name type="scientific">Cephus cinctus</name>
    <name type="common">Wheat stem sawfly</name>
    <dbReference type="NCBI Taxonomy" id="211228"/>
    <lineage>
        <taxon>Eukaryota</taxon>
        <taxon>Metazoa</taxon>
        <taxon>Ecdysozoa</taxon>
        <taxon>Arthropoda</taxon>
        <taxon>Hexapoda</taxon>
        <taxon>Insecta</taxon>
        <taxon>Pterygota</taxon>
        <taxon>Neoptera</taxon>
        <taxon>Endopterygota</taxon>
        <taxon>Hymenoptera</taxon>
        <taxon>Cephoidea</taxon>
        <taxon>Cephidae</taxon>
        <taxon>Cephus</taxon>
    </lineage>
</organism>
<feature type="compositionally biased region" description="Polar residues" evidence="1">
    <location>
        <begin position="79"/>
        <end position="89"/>
    </location>
</feature>
<dbReference type="AlphaFoldDB" id="A0AAJ7FP97"/>
<dbReference type="Pfam" id="PF00089">
    <property type="entry name" value="Trypsin"/>
    <property type="match status" value="1"/>
</dbReference>
<dbReference type="InterPro" id="IPR043504">
    <property type="entry name" value="Peptidase_S1_PA_chymotrypsin"/>
</dbReference>
<feature type="region of interest" description="Disordered" evidence="1">
    <location>
        <begin position="1"/>
        <end position="59"/>
    </location>
</feature>
<dbReference type="KEGG" id="ccin:107270789"/>
<dbReference type="InterPro" id="IPR001254">
    <property type="entry name" value="Trypsin_dom"/>
</dbReference>
<dbReference type="InterPro" id="IPR009003">
    <property type="entry name" value="Peptidase_S1_PA"/>
</dbReference>
<feature type="compositionally biased region" description="Basic and acidic residues" evidence="1">
    <location>
        <begin position="28"/>
        <end position="38"/>
    </location>
</feature>
<protein>
    <submittedName>
        <fullName evidence="4">Salivary glue protein Sgs-3-like</fullName>
    </submittedName>
</protein>
<evidence type="ECO:0000313" key="4">
    <source>
        <dbReference type="RefSeq" id="XP_015601602.1"/>
    </source>
</evidence>
<reference evidence="4" key="1">
    <citation type="submission" date="2025-08" db="UniProtKB">
        <authorList>
            <consortium name="RefSeq"/>
        </authorList>
    </citation>
    <scope>IDENTIFICATION</scope>
</reference>
<dbReference type="Proteomes" id="UP000694920">
    <property type="component" value="Unplaced"/>
</dbReference>
<feature type="domain" description="Peptidase S1" evidence="2">
    <location>
        <begin position="178"/>
        <end position="229"/>
    </location>
</feature>
<name>A0AAJ7FP97_CEPCN</name>
<gene>
    <name evidence="4" type="primary">LOC107270789</name>
</gene>
<feature type="region of interest" description="Disordered" evidence="1">
    <location>
        <begin position="78"/>
        <end position="130"/>
    </location>
</feature>
<dbReference type="GO" id="GO:0004252">
    <property type="term" value="F:serine-type endopeptidase activity"/>
    <property type="evidence" value="ECO:0007669"/>
    <property type="project" value="InterPro"/>
</dbReference>
<dbReference type="GeneID" id="107270789"/>
<keyword evidence="3" id="KW-1185">Reference proteome</keyword>
<feature type="compositionally biased region" description="Low complexity" evidence="1">
    <location>
        <begin position="101"/>
        <end position="130"/>
    </location>
</feature>
<dbReference type="GO" id="GO:0006508">
    <property type="term" value="P:proteolysis"/>
    <property type="evidence" value="ECO:0007669"/>
    <property type="project" value="InterPro"/>
</dbReference>
<evidence type="ECO:0000259" key="2">
    <source>
        <dbReference type="Pfam" id="PF00089"/>
    </source>
</evidence>
<proteinExistence type="predicted"/>
<dbReference type="RefSeq" id="XP_015601602.1">
    <property type="nucleotide sequence ID" value="XM_015746116.1"/>
</dbReference>